<dbReference type="Gene3D" id="3.40.50.300">
    <property type="entry name" value="P-loop containing nucleotide triphosphate hydrolases"/>
    <property type="match status" value="1"/>
</dbReference>
<dbReference type="InterPro" id="IPR000863">
    <property type="entry name" value="Sulfotransferase_dom"/>
</dbReference>
<dbReference type="SUPFAM" id="SSF52540">
    <property type="entry name" value="P-loop containing nucleoside triphosphate hydrolases"/>
    <property type="match status" value="1"/>
</dbReference>
<evidence type="ECO:0000259" key="1">
    <source>
        <dbReference type="Pfam" id="PF00685"/>
    </source>
</evidence>
<gene>
    <name evidence="2" type="ORF">OMM_01838</name>
</gene>
<dbReference type="EMBL" id="ATBP01000164">
    <property type="protein sequence ID" value="ETR72288.1"/>
    <property type="molecule type" value="Genomic_DNA"/>
</dbReference>
<accession>A0A1V1PBW6</accession>
<comment type="caution">
    <text evidence="2">The sequence shown here is derived from an EMBL/GenBank/DDBJ whole genome shotgun (WGS) entry which is preliminary data.</text>
</comment>
<evidence type="ECO:0000313" key="2">
    <source>
        <dbReference type="EMBL" id="ETR72288.1"/>
    </source>
</evidence>
<protein>
    <recommendedName>
        <fullName evidence="1">Sulfotransferase domain-containing protein</fullName>
    </recommendedName>
</protein>
<evidence type="ECO:0000313" key="3">
    <source>
        <dbReference type="Proteomes" id="UP000189670"/>
    </source>
</evidence>
<dbReference type="Pfam" id="PF00685">
    <property type="entry name" value="Sulfotransfer_1"/>
    <property type="match status" value="1"/>
</dbReference>
<proteinExistence type="predicted"/>
<name>A0A1V1PBW6_9BACT</name>
<dbReference type="GO" id="GO:0008146">
    <property type="term" value="F:sulfotransferase activity"/>
    <property type="evidence" value="ECO:0007669"/>
    <property type="project" value="InterPro"/>
</dbReference>
<organism evidence="2 3">
    <name type="scientific">Candidatus Magnetoglobus multicellularis str. Araruama</name>
    <dbReference type="NCBI Taxonomy" id="890399"/>
    <lineage>
        <taxon>Bacteria</taxon>
        <taxon>Pseudomonadati</taxon>
        <taxon>Thermodesulfobacteriota</taxon>
        <taxon>Desulfobacteria</taxon>
        <taxon>Desulfobacterales</taxon>
        <taxon>Desulfobacteraceae</taxon>
        <taxon>Candidatus Magnetoglobus</taxon>
    </lineage>
</organism>
<reference evidence="3" key="1">
    <citation type="submission" date="2012-11" db="EMBL/GenBank/DDBJ databases">
        <authorList>
            <person name="Lucero-Rivera Y.E."/>
            <person name="Tovar-Ramirez D."/>
        </authorList>
    </citation>
    <scope>NUCLEOTIDE SEQUENCE [LARGE SCALE GENOMIC DNA]</scope>
    <source>
        <strain evidence="3">Araruama</strain>
    </source>
</reference>
<dbReference type="AlphaFoldDB" id="A0A1V1PBW6"/>
<feature type="domain" description="Sulfotransferase" evidence="1">
    <location>
        <begin position="25"/>
        <end position="135"/>
    </location>
</feature>
<dbReference type="Proteomes" id="UP000189670">
    <property type="component" value="Unassembled WGS sequence"/>
</dbReference>
<sequence length="198" mass="23715">MKISCKYSKRRKEKNSKCCIILYNKSLTDIIEGHIHWGSWSDYYSDWYDNAHLLKSRYLFLRYEDLKQNEMVFCSKLSKFTRLPMLSSAIQSFQHYQKINQKMFRQGLIRGWEKYYSKKQLKLLWNIHGKVMKKFGYLSLHISMAWKRICTNIMGHKNNVHLSLDLISSAIDYDYYRIFNKNKSSISTGYTAILGEKQ</sequence>
<dbReference type="InterPro" id="IPR027417">
    <property type="entry name" value="P-loop_NTPase"/>
</dbReference>